<feature type="chain" id="PRO_5046702824" evidence="1">
    <location>
        <begin position="23"/>
        <end position="197"/>
    </location>
</feature>
<keyword evidence="1" id="KW-0732">Signal</keyword>
<evidence type="ECO:0000313" key="3">
    <source>
        <dbReference type="Proteomes" id="UP001199816"/>
    </source>
</evidence>
<dbReference type="RefSeq" id="WP_231008050.1">
    <property type="nucleotide sequence ID" value="NZ_JAJNEC010000007.1"/>
</dbReference>
<evidence type="ECO:0000256" key="1">
    <source>
        <dbReference type="SAM" id="SignalP"/>
    </source>
</evidence>
<reference evidence="2 3" key="1">
    <citation type="submission" date="2021-11" db="EMBL/GenBank/DDBJ databases">
        <title>Genomic of Niabella pedocola.</title>
        <authorList>
            <person name="Wu T."/>
        </authorList>
    </citation>
    <scope>NUCLEOTIDE SEQUENCE [LARGE SCALE GENOMIC DNA]</scope>
    <source>
        <strain evidence="2 3">JCM 31011</strain>
    </source>
</reference>
<protein>
    <submittedName>
        <fullName evidence="2">Uncharacterized protein</fullName>
    </submittedName>
</protein>
<gene>
    <name evidence="2" type="ORF">LQ567_22280</name>
</gene>
<keyword evidence="3" id="KW-1185">Reference proteome</keyword>
<dbReference type="EMBL" id="JAJNEC010000007">
    <property type="protein sequence ID" value="MCD2425528.1"/>
    <property type="molecule type" value="Genomic_DNA"/>
</dbReference>
<sequence length="197" mass="21673">MVNIRSSLFLMLLLAAVTRLYACAGQTEENKNHPAAAAAQQDTMRIRLENPLQYNTVAVKNNAVTNCATTEKNCKSDVDFITAALQLLEPAYKATQLEAIIYQGTAVLNNAGRDSLKTTYYLIKTENTGTLQQLITRLDTAKEGYVRRMAKTEAPIACYFATTPNEVLLITHIGVPEFQKLKNQPLVAAVKKQVGGH</sequence>
<dbReference type="Proteomes" id="UP001199816">
    <property type="component" value="Unassembled WGS sequence"/>
</dbReference>
<proteinExistence type="predicted"/>
<accession>A0ABS8PYW9</accession>
<feature type="signal peptide" evidence="1">
    <location>
        <begin position="1"/>
        <end position="22"/>
    </location>
</feature>
<name>A0ABS8PYW9_9BACT</name>
<organism evidence="2 3">
    <name type="scientific">Niabella pedocola</name>
    <dbReference type="NCBI Taxonomy" id="1752077"/>
    <lineage>
        <taxon>Bacteria</taxon>
        <taxon>Pseudomonadati</taxon>
        <taxon>Bacteroidota</taxon>
        <taxon>Chitinophagia</taxon>
        <taxon>Chitinophagales</taxon>
        <taxon>Chitinophagaceae</taxon>
        <taxon>Niabella</taxon>
    </lineage>
</organism>
<comment type="caution">
    <text evidence="2">The sequence shown here is derived from an EMBL/GenBank/DDBJ whole genome shotgun (WGS) entry which is preliminary data.</text>
</comment>
<evidence type="ECO:0000313" key="2">
    <source>
        <dbReference type="EMBL" id="MCD2425528.1"/>
    </source>
</evidence>